<name>A0A6P4HT74_DROKI</name>
<dbReference type="GO" id="GO:0030425">
    <property type="term" value="C:dendrite"/>
    <property type="evidence" value="ECO:0007669"/>
    <property type="project" value="TreeGrafter"/>
</dbReference>
<evidence type="ECO:0000256" key="5">
    <source>
        <dbReference type="ARBA" id="ARBA00023136"/>
    </source>
</evidence>
<keyword evidence="9" id="KW-1185">Reference proteome</keyword>
<evidence type="ECO:0000256" key="3">
    <source>
        <dbReference type="ARBA" id="ARBA00022692"/>
    </source>
</evidence>
<feature type="transmembrane region" description="Helical" evidence="8">
    <location>
        <begin position="36"/>
        <end position="56"/>
    </location>
</feature>
<dbReference type="GO" id="GO:0005886">
    <property type="term" value="C:plasma membrane"/>
    <property type="evidence" value="ECO:0007669"/>
    <property type="project" value="UniProtKB-SubCell"/>
</dbReference>
<evidence type="ECO:0000313" key="9">
    <source>
        <dbReference type="Proteomes" id="UP001652661"/>
    </source>
</evidence>
<dbReference type="GeneID" id="108072228"/>
<keyword evidence="7" id="KW-0807">Transducer</keyword>
<dbReference type="PANTHER" id="PTHR21143:SF131">
    <property type="entry name" value="GUSTATORY AND ODORANT RECEPTOR 63A-RELATED"/>
    <property type="match status" value="1"/>
</dbReference>
<reference evidence="9" key="1">
    <citation type="submission" date="2025-05" db="UniProtKB">
        <authorList>
            <consortium name="RefSeq"/>
        </authorList>
    </citation>
    <scope>NUCLEOTIDE SEQUENCE [LARGE SCALE GENOMIC DNA]</scope>
    <source>
        <strain evidence="9">14028-0561.14</strain>
    </source>
</reference>
<dbReference type="GO" id="GO:0007165">
    <property type="term" value="P:signal transduction"/>
    <property type="evidence" value="ECO:0007669"/>
    <property type="project" value="UniProtKB-KW"/>
</dbReference>
<keyword evidence="4 8" id="KW-1133">Transmembrane helix</keyword>
<dbReference type="RefSeq" id="XP_017018780.2">
    <property type="nucleotide sequence ID" value="XM_017163291.2"/>
</dbReference>
<keyword evidence="3 8" id="KW-0812">Transmembrane</keyword>
<organism evidence="9 10">
    <name type="scientific">Drosophila kikkawai</name>
    <name type="common">Fruit fly</name>
    <dbReference type="NCBI Taxonomy" id="30033"/>
    <lineage>
        <taxon>Eukaryota</taxon>
        <taxon>Metazoa</taxon>
        <taxon>Ecdysozoa</taxon>
        <taxon>Arthropoda</taxon>
        <taxon>Hexapoda</taxon>
        <taxon>Insecta</taxon>
        <taxon>Pterygota</taxon>
        <taxon>Neoptera</taxon>
        <taxon>Endopterygota</taxon>
        <taxon>Diptera</taxon>
        <taxon>Brachycera</taxon>
        <taxon>Muscomorpha</taxon>
        <taxon>Ephydroidea</taxon>
        <taxon>Drosophilidae</taxon>
        <taxon>Drosophila</taxon>
        <taxon>Sophophora</taxon>
    </lineage>
</organism>
<dbReference type="AlphaFoldDB" id="A0A6P4HT74"/>
<dbReference type="InterPro" id="IPR013604">
    <property type="entry name" value="7TM_chemorcpt"/>
</dbReference>
<evidence type="ECO:0000313" key="10">
    <source>
        <dbReference type="RefSeq" id="XP_017018780.2"/>
    </source>
</evidence>
<keyword evidence="6 10" id="KW-0675">Receptor</keyword>
<evidence type="ECO:0000256" key="6">
    <source>
        <dbReference type="ARBA" id="ARBA00023170"/>
    </source>
</evidence>
<dbReference type="Proteomes" id="UP001652661">
    <property type="component" value="Chromosome 2R"/>
</dbReference>
<feature type="transmembrane region" description="Helical" evidence="8">
    <location>
        <begin position="183"/>
        <end position="205"/>
    </location>
</feature>
<accession>A0A6P4HT74</accession>
<feature type="transmembrane region" description="Helical" evidence="8">
    <location>
        <begin position="154"/>
        <end position="171"/>
    </location>
</feature>
<comment type="subcellular location">
    <subcellularLocation>
        <location evidence="1">Cell membrane</location>
        <topology evidence="1">Multi-pass membrane protein</topology>
    </subcellularLocation>
</comment>
<dbReference type="GO" id="GO:0050909">
    <property type="term" value="P:sensory perception of taste"/>
    <property type="evidence" value="ECO:0007669"/>
    <property type="project" value="InterPro"/>
</dbReference>
<keyword evidence="5 8" id="KW-0472">Membrane</keyword>
<evidence type="ECO:0000256" key="8">
    <source>
        <dbReference type="SAM" id="Phobius"/>
    </source>
</evidence>
<protein>
    <submittedName>
        <fullName evidence="10">Gustatory receptor 59b</fullName>
    </submittedName>
</protein>
<reference evidence="10" key="2">
    <citation type="submission" date="2025-08" db="UniProtKB">
        <authorList>
            <consortium name="RefSeq"/>
        </authorList>
    </citation>
    <scope>IDENTIFICATION</scope>
    <source>
        <strain evidence="10">14028-0561.14</strain>
        <tissue evidence="10">Whole fly</tissue>
    </source>
</reference>
<proteinExistence type="predicted"/>
<sequence length="277" mass="32194">MALRGQRDRIILDMHKLITQVNREMARSGKKTSSKLWGLLYSKIAGVVYTALSHLMSSFIYGMPLEFCFKPRISSLIVNIGSNLIVANVFLYFLAFWHIARGYDFINQRIKELIPHSESKKKELSRLWALHFKLSRAAKRIHDFFGPQLLAGRFNYFIVSVVNSFLGILFWKDGTTPSIFLYLWVIFFAMRTFGSFLIDYIVGLATEYQSKRRDLVTEEDTMSKETSAYIIYESTMKLDLKICGLFTVNQVTWLQMMELILSFFIVLLQFHLVLGTK</sequence>
<gene>
    <name evidence="10" type="primary">LOC108072228</name>
</gene>
<dbReference type="GO" id="GO:0043025">
    <property type="term" value="C:neuronal cell body"/>
    <property type="evidence" value="ECO:0007669"/>
    <property type="project" value="TreeGrafter"/>
</dbReference>
<evidence type="ECO:0000256" key="2">
    <source>
        <dbReference type="ARBA" id="ARBA00022475"/>
    </source>
</evidence>
<keyword evidence="2" id="KW-1003">Cell membrane</keyword>
<dbReference type="PANTHER" id="PTHR21143">
    <property type="entry name" value="INVERTEBRATE GUSTATORY RECEPTOR"/>
    <property type="match status" value="1"/>
</dbReference>
<dbReference type="OrthoDB" id="7860406at2759"/>
<evidence type="ECO:0000256" key="4">
    <source>
        <dbReference type="ARBA" id="ARBA00022989"/>
    </source>
</evidence>
<dbReference type="Pfam" id="PF08395">
    <property type="entry name" value="7tm_7"/>
    <property type="match status" value="1"/>
</dbReference>
<evidence type="ECO:0000256" key="1">
    <source>
        <dbReference type="ARBA" id="ARBA00004651"/>
    </source>
</evidence>
<feature type="transmembrane region" description="Helical" evidence="8">
    <location>
        <begin position="256"/>
        <end position="274"/>
    </location>
</feature>
<dbReference type="GO" id="GO:0030424">
    <property type="term" value="C:axon"/>
    <property type="evidence" value="ECO:0007669"/>
    <property type="project" value="TreeGrafter"/>
</dbReference>
<feature type="transmembrane region" description="Helical" evidence="8">
    <location>
        <begin position="76"/>
        <end position="100"/>
    </location>
</feature>
<evidence type="ECO:0000256" key="7">
    <source>
        <dbReference type="ARBA" id="ARBA00023224"/>
    </source>
</evidence>